<dbReference type="OrthoDB" id="8099120at2"/>
<dbReference type="KEGG" id="paca:ID47_09785"/>
<dbReference type="AlphaFoldDB" id="A0A077AY92"/>
<dbReference type="Gene3D" id="3.10.450.710">
    <property type="entry name" value="Tgt2/MlaC"/>
    <property type="match status" value="1"/>
</dbReference>
<name>A0A077AY92_9PROT</name>
<keyword evidence="2" id="KW-1185">Reference proteome</keyword>
<evidence type="ECO:0000313" key="2">
    <source>
        <dbReference type="Proteomes" id="UP000028926"/>
    </source>
</evidence>
<reference evidence="1 2" key="1">
    <citation type="submission" date="2014-07" db="EMBL/GenBank/DDBJ databases">
        <title>Comparative genomic insights into amoeba endosymbionts belonging to the families of Holosporaceae and Candidatus Midichloriaceae within Rickettsiales.</title>
        <authorList>
            <person name="Wang Z."/>
            <person name="Wu M."/>
        </authorList>
    </citation>
    <scope>NUCLEOTIDE SEQUENCE [LARGE SCALE GENOMIC DNA]</scope>
    <source>
        <strain evidence="1">PRA3</strain>
    </source>
</reference>
<gene>
    <name evidence="1" type="ORF">ID47_09785</name>
</gene>
<proteinExistence type="predicted"/>
<dbReference type="EMBL" id="CP008941">
    <property type="protein sequence ID" value="AIK96954.1"/>
    <property type="molecule type" value="Genomic_DNA"/>
</dbReference>
<organism evidence="1 2">
    <name type="scientific">Candidatus Odyssella acanthamoebae</name>
    <dbReference type="NCBI Taxonomy" id="91604"/>
    <lineage>
        <taxon>Bacteria</taxon>
        <taxon>Pseudomonadati</taxon>
        <taxon>Pseudomonadota</taxon>
        <taxon>Alphaproteobacteria</taxon>
        <taxon>Holosporales</taxon>
        <taxon>Candidatus Paracaedibacteraceae</taxon>
        <taxon>Candidatus Odyssella</taxon>
    </lineage>
</organism>
<dbReference type="eggNOG" id="COG2854">
    <property type="taxonomic scope" value="Bacteria"/>
</dbReference>
<dbReference type="InterPro" id="IPR042245">
    <property type="entry name" value="Tgt2/MlaC_sf"/>
</dbReference>
<dbReference type="PANTHER" id="PTHR36573">
    <property type="entry name" value="INTERMEMBRANE PHOSPHOLIPID TRANSPORT SYSTEM BINDING PROTEIN MLAC"/>
    <property type="match status" value="1"/>
</dbReference>
<dbReference type="PANTHER" id="PTHR36573:SF1">
    <property type="entry name" value="INTERMEMBRANE PHOSPHOLIPID TRANSPORT SYSTEM BINDING PROTEIN MLAC"/>
    <property type="match status" value="1"/>
</dbReference>
<evidence type="ECO:0000313" key="1">
    <source>
        <dbReference type="EMBL" id="AIK96954.1"/>
    </source>
</evidence>
<sequence length="185" mass="21099">MKKITAIIAILLMMIGAGYCDSRSFINELGNRAIQTLTNSNESLDQIETSFVKLLDEGFDIPHIASFVMGRYWKQAIPDQQDRFMKIFKNRLKKAYASRFREYRGVKFEVGEISQRSGAEFVKSTIQKPGGPKTDVEWRVMKDKIQDVTVDGISMSVTLRDDYNSLLSQKNGNINEFLKVLEAKS</sequence>
<dbReference type="RefSeq" id="WP_038465823.1">
    <property type="nucleotide sequence ID" value="NZ_CP008941.1"/>
</dbReference>
<dbReference type="Pfam" id="PF05494">
    <property type="entry name" value="MlaC"/>
    <property type="match status" value="1"/>
</dbReference>
<dbReference type="InterPro" id="IPR008869">
    <property type="entry name" value="MlaC/ttg2D"/>
</dbReference>
<evidence type="ECO:0008006" key="3">
    <source>
        <dbReference type="Google" id="ProtNLM"/>
    </source>
</evidence>
<protein>
    <recommendedName>
        <fullName evidence="3">Toluene tolerance protein</fullName>
    </recommendedName>
</protein>
<dbReference type="HOGENOM" id="CLU_094502_1_0_5"/>
<accession>A0A077AY92</accession>
<dbReference type="STRING" id="91604.ID47_09785"/>
<dbReference type="Proteomes" id="UP000028926">
    <property type="component" value="Chromosome"/>
</dbReference>